<dbReference type="Gene3D" id="1.10.510.10">
    <property type="entry name" value="Transferase(Phosphotransferase) domain 1"/>
    <property type="match status" value="1"/>
</dbReference>
<dbReference type="PANTHER" id="PTHR23257:SF958">
    <property type="entry name" value="SERINE_THREONINE-PROTEIN KINASE WNK4"/>
    <property type="match status" value="1"/>
</dbReference>
<dbReference type="InterPro" id="IPR011009">
    <property type="entry name" value="Kinase-like_dom_sf"/>
</dbReference>
<dbReference type="STRING" id="44941.A0A397VN68"/>
<keyword evidence="3" id="KW-1185">Reference proteome</keyword>
<gene>
    <name evidence="2" type="ORF">C2G38_1958564</name>
</gene>
<dbReference type="Proteomes" id="UP000266673">
    <property type="component" value="Unassembled WGS sequence"/>
</dbReference>
<dbReference type="OrthoDB" id="3269467at2759"/>
<dbReference type="EMBL" id="QKWP01000236">
    <property type="protein sequence ID" value="RIB23965.1"/>
    <property type="molecule type" value="Genomic_DNA"/>
</dbReference>
<keyword evidence="2" id="KW-0808">Transferase</keyword>
<dbReference type="GO" id="GO:0005524">
    <property type="term" value="F:ATP binding"/>
    <property type="evidence" value="ECO:0007669"/>
    <property type="project" value="InterPro"/>
</dbReference>
<sequence>MKWEKKLELLSCIASDLRLIHSYNIIHCDLHSDNIFQNDIHNAYIGDLGFASSVNKTLSKKSGIYGTLPYVAPEVLRGSSFTKASDIYSFGMIMWEISSGTIIFFEYEYDNSKLAMEICAGLRPTILEGTAPCYAELLKRCWVEDPEKRPLASEIYETIINWKNNTEILYEFLKSDENIVIEDNFNVNNNIIYNSAYINYIT</sequence>
<keyword evidence="2" id="KW-0418">Kinase</keyword>
<protein>
    <submittedName>
        <fullName evidence="2">Kinase-like domain-containing protein</fullName>
    </submittedName>
</protein>
<name>A0A397VN68_9GLOM</name>
<reference evidence="2 3" key="1">
    <citation type="submission" date="2018-06" db="EMBL/GenBank/DDBJ databases">
        <title>Comparative genomics reveals the genomic features of Rhizophagus irregularis, R. cerebriforme, R. diaphanum and Gigaspora rosea, and their symbiotic lifestyle signature.</title>
        <authorList>
            <person name="Morin E."/>
            <person name="San Clemente H."/>
            <person name="Chen E.C.H."/>
            <person name="De La Providencia I."/>
            <person name="Hainaut M."/>
            <person name="Kuo A."/>
            <person name="Kohler A."/>
            <person name="Murat C."/>
            <person name="Tang N."/>
            <person name="Roy S."/>
            <person name="Loubradou J."/>
            <person name="Henrissat B."/>
            <person name="Grigoriev I.V."/>
            <person name="Corradi N."/>
            <person name="Roux C."/>
            <person name="Martin F.M."/>
        </authorList>
    </citation>
    <scope>NUCLEOTIDE SEQUENCE [LARGE SCALE GENOMIC DNA]</scope>
    <source>
        <strain evidence="2 3">DAOM 194757</strain>
    </source>
</reference>
<evidence type="ECO:0000259" key="1">
    <source>
        <dbReference type="PROSITE" id="PS50011"/>
    </source>
</evidence>
<proteinExistence type="predicted"/>
<dbReference type="InterPro" id="IPR050167">
    <property type="entry name" value="Ser_Thr_protein_kinase"/>
</dbReference>
<dbReference type="InterPro" id="IPR000719">
    <property type="entry name" value="Prot_kinase_dom"/>
</dbReference>
<dbReference type="AlphaFoldDB" id="A0A397VN68"/>
<dbReference type="GO" id="GO:0007165">
    <property type="term" value="P:signal transduction"/>
    <property type="evidence" value="ECO:0007669"/>
    <property type="project" value="TreeGrafter"/>
</dbReference>
<dbReference type="GO" id="GO:0005737">
    <property type="term" value="C:cytoplasm"/>
    <property type="evidence" value="ECO:0007669"/>
    <property type="project" value="TreeGrafter"/>
</dbReference>
<dbReference type="PROSITE" id="PS50011">
    <property type="entry name" value="PROTEIN_KINASE_DOM"/>
    <property type="match status" value="1"/>
</dbReference>
<dbReference type="SUPFAM" id="SSF56112">
    <property type="entry name" value="Protein kinase-like (PK-like)"/>
    <property type="match status" value="1"/>
</dbReference>
<accession>A0A397VN68</accession>
<comment type="caution">
    <text evidence="2">The sequence shown here is derived from an EMBL/GenBank/DDBJ whole genome shotgun (WGS) entry which is preliminary data.</text>
</comment>
<feature type="domain" description="Protein kinase" evidence="1">
    <location>
        <begin position="1"/>
        <end position="173"/>
    </location>
</feature>
<dbReference type="PANTHER" id="PTHR23257">
    <property type="entry name" value="SERINE-THREONINE PROTEIN KINASE"/>
    <property type="match status" value="1"/>
</dbReference>
<dbReference type="InterPro" id="IPR001245">
    <property type="entry name" value="Ser-Thr/Tyr_kinase_cat_dom"/>
</dbReference>
<evidence type="ECO:0000313" key="3">
    <source>
        <dbReference type="Proteomes" id="UP000266673"/>
    </source>
</evidence>
<organism evidence="2 3">
    <name type="scientific">Gigaspora rosea</name>
    <dbReference type="NCBI Taxonomy" id="44941"/>
    <lineage>
        <taxon>Eukaryota</taxon>
        <taxon>Fungi</taxon>
        <taxon>Fungi incertae sedis</taxon>
        <taxon>Mucoromycota</taxon>
        <taxon>Glomeromycotina</taxon>
        <taxon>Glomeromycetes</taxon>
        <taxon>Diversisporales</taxon>
        <taxon>Gigasporaceae</taxon>
        <taxon>Gigaspora</taxon>
    </lineage>
</organism>
<dbReference type="Pfam" id="PF07714">
    <property type="entry name" value="PK_Tyr_Ser-Thr"/>
    <property type="match status" value="1"/>
</dbReference>
<dbReference type="GO" id="GO:0004672">
    <property type="term" value="F:protein kinase activity"/>
    <property type="evidence" value="ECO:0007669"/>
    <property type="project" value="InterPro"/>
</dbReference>
<evidence type="ECO:0000313" key="2">
    <source>
        <dbReference type="EMBL" id="RIB23965.1"/>
    </source>
</evidence>